<accession>A0AAJ2IWK5</accession>
<sequence length="337" mass="37477">MNDFEIDLPDNDKLSLIATDINLYSYDFSSFSLAPLQQKASKNITDTIRRSVLSNVSNAKLVSKLSKKNEVEYVANLSDMAKKNIKSGEWALGIRKKTGKIYGVIKDTKTGENRGYLNLDKRTVKDLGNLPELSAIQGQLSSISEGIENLNQMIQRVELGQYNDRFSGFFSARQLIIEAISSKDDFTQKSLLLSAIQSNNNTIAKLAFSIHQDGLALVDPKTKSKDAKRIENFIQSSLGYLNSSVQLNLIAYTVLHEEDSLFATLTNYCAFLNQVLLKKNEEGHSIAWLIDNGHSGEDGNICEFTNGISNKIQTLIDNYKNIAISEGDNETSKSKKV</sequence>
<name>A0AAJ2IWK5_9LACT</name>
<gene>
    <name evidence="1" type="ORF">P7D34_00275</name>
</gene>
<dbReference type="EMBL" id="JARPYC010000001">
    <property type="protein sequence ID" value="MDT2665669.1"/>
    <property type="molecule type" value="Genomic_DNA"/>
</dbReference>
<organism evidence="1 2">
    <name type="scientific">Lactococcus petauri</name>
    <dbReference type="NCBI Taxonomy" id="1940789"/>
    <lineage>
        <taxon>Bacteria</taxon>
        <taxon>Bacillati</taxon>
        <taxon>Bacillota</taxon>
        <taxon>Bacilli</taxon>
        <taxon>Lactobacillales</taxon>
        <taxon>Streptococcaceae</taxon>
        <taxon>Lactococcus</taxon>
    </lineage>
</organism>
<protein>
    <submittedName>
        <fullName evidence="1">Uncharacterized protein</fullName>
    </submittedName>
</protein>
<proteinExistence type="predicted"/>
<comment type="caution">
    <text evidence="1">The sequence shown here is derived from an EMBL/GenBank/DDBJ whole genome shotgun (WGS) entry which is preliminary data.</text>
</comment>
<dbReference type="AlphaFoldDB" id="A0AAJ2IWK5"/>
<dbReference type="RefSeq" id="WP_242526909.1">
    <property type="nucleotide sequence ID" value="NZ_CP141685.1"/>
</dbReference>
<dbReference type="Proteomes" id="UP001257962">
    <property type="component" value="Unassembled WGS sequence"/>
</dbReference>
<evidence type="ECO:0000313" key="2">
    <source>
        <dbReference type="Proteomes" id="UP001257962"/>
    </source>
</evidence>
<evidence type="ECO:0000313" key="1">
    <source>
        <dbReference type="EMBL" id="MDT2665669.1"/>
    </source>
</evidence>
<reference evidence="1" key="1">
    <citation type="submission" date="2023-03" db="EMBL/GenBank/DDBJ databases">
        <authorList>
            <person name="Shen W."/>
            <person name="Cai J."/>
        </authorList>
    </citation>
    <scope>NUCLEOTIDE SEQUENCE</scope>
    <source>
        <strain evidence="1">Y3</strain>
    </source>
</reference>